<reference evidence="3 4" key="1">
    <citation type="journal article" date="2015" name="Nature">
        <title>rRNA introns, odd ribosomes, and small enigmatic genomes across a large radiation of phyla.</title>
        <authorList>
            <person name="Brown C.T."/>
            <person name="Hug L.A."/>
            <person name="Thomas B.C."/>
            <person name="Sharon I."/>
            <person name="Castelle C.J."/>
            <person name="Singh A."/>
            <person name="Wilkins M.J."/>
            <person name="Williams K.H."/>
            <person name="Banfield J.F."/>
        </authorList>
    </citation>
    <scope>NUCLEOTIDE SEQUENCE [LARGE SCALE GENOMIC DNA]</scope>
</reference>
<dbReference type="SUPFAM" id="SSF53300">
    <property type="entry name" value="vWA-like"/>
    <property type="match status" value="1"/>
</dbReference>
<organism evidence="3 4">
    <name type="scientific">Candidatus Giovannonibacteria bacterium GW2011_GWA2_53_7</name>
    <dbReference type="NCBI Taxonomy" id="1618650"/>
    <lineage>
        <taxon>Bacteria</taxon>
        <taxon>Candidatus Giovannoniibacteriota</taxon>
    </lineage>
</organism>
<evidence type="ECO:0000259" key="2">
    <source>
        <dbReference type="PROSITE" id="PS50234"/>
    </source>
</evidence>
<keyword evidence="1" id="KW-0812">Transmembrane</keyword>
<dbReference type="PANTHER" id="PTHR10579">
    <property type="entry name" value="CALCIUM-ACTIVATED CHLORIDE CHANNEL REGULATOR"/>
    <property type="match status" value="1"/>
</dbReference>
<dbReference type="EMBL" id="LCRM01000039">
    <property type="protein sequence ID" value="KKW35523.1"/>
    <property type="molecule type" value="Genomic_DNA"/>
</dbReference>
<proteinExistence type="predicted"/>
<gene>
    <name evidence="3" type="ORF">UY81_C0039G0004</name>
</gene>
<evidence type="ECO:0000256" key="1">
    <source>
        <dbReference type="SAM" id="Phobius"/>
    </source>
</evidence>
<dbReference type="InterPro" id="IPR051266">
    <property type="entry name" value="CLCR"/>
</dbReference>
<dbReference type="InterPro" id="IPR002035">
    <property type="entry name" value="VWF_A"/>
</dbReference>
<accession>A0A0G1XWE2</accession>
<sequence>MSWAAQRRTMIVLSILGLFMVFVALPYWYLHREIPTCFDKKQNGVETGVDCGGACLLVCKENVRDLNILWAKVFAVRPGVYDVVAYVENPNFSIAAPRVPYTAKLKDANGQVVAVVTGEAWAAPNERFAIFEGNVETGDRIPQTVLFEIPSDGVAWYKMQKQADVLSVSDKSLVSPDKSPKLSATLRSKSTETLRGIQATVVVYDKQGNPIGASETKVEKVEQGGSAKLYFTWTKPFLYDAASESCETPVDVVLVLDRSGSMSSDGNNPPEPLTAAKNAAAAFTDRMTPSDQVAFLSFATEASNPIDHTLTDQFSRVKAAIKSTFIHTDGTQYTNIGDAFYRAEEELAAFRHNPDAKPAVVLLTDGDPTYPKDPKNPKAPEEYARKRAEELKDSGASIYTIGLGSEVKAELLVDLSTSPEYYYPAASGRELGDIYQQIATLICKKGPSVIEIIPRVNTINDVLGTH</sequence>
<name>A0A0G1XWE2_9BACT</name>
<dbReference type="Gene3D" id="3.40.50.410">
    <property type="entry name" value="von Willebrand factor, type A domain"/>
    <property type="match status" value="1"/>
</dbReference>
<evidence type="ECO:0000313" key="3">
    <source>
        <dbReference type="EMBL" id="KKW35523.1"/>
    </source>
</evidence>
<dbReference type="Proteomes" id="UP000034290">
    <property type="component" value="Unassembled WGS sequence"/>
</dbReference>
<keyword evidence="1" id="KW-0472">Membrane</keyword>
<dbReference type="AlphaFoldDB" id="A0A0G1XWE2"/>
<dbReference type="SMART" id="SM00327">
    <property type="entry name" value="VWA"/>
    <property type="match status" value="1"/>
</dbReference>
<dbReference type="PANTHER" id="PTHR10579:SF43">
    <property type="entry name" value="ZINC FINGER (C3HC4-TYPE RING FINGER) FAMILY PROTEIN"/>
    <property type="match status" value="1"/>
</dbReference>
<protein>
    <recommendedName>
        <fullName evidence="2">VWFA domain-containing protein</fullName>
    </recommendedName>
</protein>
<dbReference type="PATRIC" id="fig|1618650.3.peg.401"/>
<comment type="caution">
    <text evidence="3">The sequence shown here is derived from an EMBL/GenBank/DDBJ whole genome shotgun (WGS) entry which is preliminary data.</text>
</comment>
<evidence type="ECO:0000313" key="4">
    <source>
        <dbReference type="Proteomes" id="UP000034290"/>
    </source>
</evidence>
<dbReference type="CDD" id="cd00198">
    <property type="entry name" value="vWFA"/>
    <property type="match status" value="1"/>
</dbReference>
<keyword evidence="1" id="KW-1133">Transmembrane helix</keyword>
<dbReference type="InterPro" id="IPR036465">
    <property type="entry name" value="vWFA_dom_sf"/>
</dbReference>
<feature type="transmembrane region" description="Helical" evidence="1">
    <location>
        <begin position="12"/>
        <end position="30"/>
    </location>
</feature>
<dbReference type="Pfam" id="PF00092">
    <property type="entry name" value="VWA"/>
    <property type="match status" value="1"/>
</dbReference>
<dbReference type="PROSITE" id="PS50234">
    <property type="entry name" value="VWFA"/>
    <property type="match status" value="1"/>
</dbReference>
<feature type="domain" description="VWFA" evidence="2">
    <location>
        <begin position="251"/>
        <end position="438"/>
    </location>
</feature>